<feature type="modified residue" description="Phosphohistidine" evidence="12">
    <location>
        <position position="51"/>
    </location>
</feature>
<evidence type="ECO:0000256" key="10">
    <source>
        <dbReference type="ARBA" id="ARBA00023012"/>
    </source>
</evidence>
<organism evidence="17 18">
    <name type="scientific">Palleronia pelagia</name>
    <dbReference type="NCBI Taxonomy" id="387096"/>
    <lineage>
        <taxon>Bacteria</taxon>
        <taxon>Pseudomonadati</taxon>
        <taxon>Pseudomonadota</taxon>
        <taxon>Alphaproteobacteria</taxon>
        <taxon>Rhodobacterales</taxon>
        <taxon>Roseobacteraceae</taxon>
        <taxon>Palleronia</taxon>
    </lineage>
</organism>
<dbReference type="InterPro" id="IPR004358">
    <property type="entry name" value="Sig_transdc_His_kin-like_C"/>
</dbReference>
<reference evidence="18" key="1">
    <citation type="submission" date="2016-10" db="EMBL/GenBank/DDBJ databases">
        <authorList>
            <person name="Varghese N."/>
            <person name="Submissions S."/>
        </authorList>
    </citation>
    <scope>NUCLEOTIDE SEQUENCE [LARGE SCALE GENOMIC DNA]</scope>
    <source>
        <strain evidence="18">DSM 26893</strain>
    </source>
</reference>
<dbReference type="EMBL" id="FOCM01000001">
    <property type="protein sequence ID" value="SEM75726.1"/>
    <property type="molecule type" value="Genomic_DNA"/>
</dbReference>
<dbReference type="SUPFAM" id="SSF47384">
    <property type="entry name" value="Homodimeric domain of signal transducing histidine kinase"/>
    <property type="match status" value="1"/>
</dbReference>
<keyword evidence="5 12" id="KW-0597">Phosphoprotein</keyword>
<keyword evidence="6" id="KW-0808">Transferase</keyword>
<dbReference type="RefSeq" id="WP_091843624.1">
    <property type="nucleotide sequence ID" value="NZ_FOCM01000001.1"/>
</dbReference>
<dbReference type="Pfam" id="PF01584">
    <property type="entry name" value="CheW"/>
    <property type="match status" value="1"/>
</dbReference>
<evidence type="ECO:0000256" key="5">
    <source>
        <dbReference type="ARBA" id="ARBA00022553"/>
    </source>
</evidence>
<keyword evidence="8 17" id="KW-0418">Kinase</keyword>
<evidence type="ECO:0000256" key="2">
    <source>
        <dbReference type="ARBA" id="ARBA00012438"/>
    </source>
</evidence>
<dbReference type="Proteomes" id="UP000199372">
    <property type="component" value="Unassembled WGS sequence"/>
</dbReference>
<dbReference type="InterPro" id="IPR036097">
    <property type="entry name" value="HisK_dim/P_sf"/>
</dbReference>
<evidence type="ECO:0000256" key="8">
    <source>
        <dbReference type="ARBA" id="ARBA00022777"/>
    </source>
</evidence>
<keyword evidence="18" id="KW-1185">Reference proteome</keyword>
<name>A0A1H8AZ03_9RHOB</name>
<feature type="domain" description="HPt" evidence="16">
    <location>
        <begin position="1"/>
        <end position="108"/>
    </location>
</feature>
<dbReference type="GO" id="GO:0000155">
    <property type="term" value="F:phosphorelay sensor kinase activity"/>
    <property type="evidence" value="ECO:0007669"/>
    <property type="project" value="InterPro"/>
</dbReference>
<dbReference type="CDD" id="cd00088">
    <property type="entry name" value="HPT"/>
    <property type="match status" value="1"/>
</dbReference>
<dbReference type="InterPro" id="IPR003594">
    <property type="entry name" value="HATPase_dom"/>
</dbReference>
<evidence type="ECO:0000259" key="14">
    <source>
        <dbReference type="PROSITE" id="PS50109"/>
    </source>
</evidence>
<evidence type="ECO:0000259" key="16">
    <source>
        <dbReference type="PROSITE" id="PS50894"/>
    </source>
</evidence>
<dbReference type="Gene3D" id="3.30.565.10">
    <property type="entry name" value="Histidine kinase-like ATPase, C-terminal domain"/>
    <property type="match status" value="1"/>
</dbReference>
<dbReference type="InterPro" id="IPR036890">
    <property type="entry name" value="HATPase_C_sf"/>
</dbReference>
<evidence type="ECO:0000256" key="3">
    <source>
        <dbReference type="ARBA" id="ARBA00021495"/>
    </source>
</evidence>
<evidence type="ECO:0000259" key="15">
    <source>
        <dbReference type="PROSITE" id="PS50851"/>
    </source>
</evidence>
<dbReference type="Gene3D" id="2.30.30.40">
    <property type="entry name" value="SH3 Domains"/>
    <property type="match status" value="1"/>
</dbReference>
<dbReference type="Pfam" id="PF02895">
    <property type="entry name" value="H-kinase_dim"/>
    <property type="match status" value="1"/>
</dbReference>
<dbReference type="CDD" id="cd00731">
    <property type="entry name" value="CheA_reg"/>
    <property type="match status" value="1"/>
</dbReference>
<dbReference type="PRINTS" id="PR00344">
    <property type="entry name" value="BCTRLSENSOR"/>
</dbReference>
<feature type="region of interest" description="Disordered" evidence="13">
    <location>
        <begin position="257"/>
        <end position="325"/>
    </location>
</feature>
<dbReference type="AlphaFoldDB" id="A0A1H8AZ03"/>
<dbReference type="SMART" id="SM00073">
    <property type="entry name" value="HPT"/>
    <property type="match status" value="1"/>
</dbReference>
<gene>
    <name evidence="17" type="ORF">SAMN04488011_101365</name>
</gene>
<dbReference type="PANTHER" id="PTHR43395">
    <property type="entry name" value="SENSOR HISTIDINE KINASE CHEA"/>
    <property type="match status" value="1"/>
</dbReference>
<dbReference type="PROSITE" id="PS50894">
    <property type="entry name" value="HPT"/>
    <property type="match status" value="1"/>
</dbReference>
<keyword evidence="7" id="KW-0547">Nucleotide-binding</keyword>
<dbReference type="PROSITE" id="PS50851">
    <property type="entry name" value="CHEW"/>
    <property type="match status" value="1"/>
</dbReference>
<dbReference type="FunFam" id="3.30.565.10:FF:000016">
    <property type="entry name" value="Chemotaxis protein CheA, putative"/>
    <property type="match status" value="1"/>
</dbReference>
<proteinExistence type="predicted"/>
<dbReference type="GO" id="GO:0005737">
    <property type="term" value="C:cytoplasm"/>
    <property type="evidence" value="ECO:0007669"/>
    <property type="project" value="InterPro"/>
</dbReference>
<evidence type="ECO:0000256" key="13">
    <source>
        <dbReference type="SAM" id="MobiDB-lite"/>
    </source>
</evidence>
<comment type="function">
    <text evidence="11">Involved in the transmission of sensory signals from the chemoreceptors to the flagellar motors. CheA is autophosphorylated; it can transfer its phosphate group to either CheB or CheY.</text>
</comment>
<comment type="catalytic activity">
    <reaction evidence="1">
        <text>ATP + protein L-histidine = ADP + protein N-phospho-L-histidine.</text>
        <dbReference type="EC" id="2.7.13.3"/>
    </reaction>
</comment>
<evidence type="ECO:0000256" key="9">
    <source>
        <dbReference type="ARBA" id="ARBA00022840"/>
    </source>
</evidence>
<dbReference type="InterPro" id="IPR005467">
    <property type="entry name" value="His_kinase_dom"/>
</dbReference>
<dbReference type="InterPro" id="IPR037006">
    <property type="entry name" value="CheA-like_homodim_sf"/>
</dbReference>
<evidence type="ECO:0000313" key="18">
    <source>
        <dbReference type="Proteomes" id="UP000199372"/>
    </source>
</evidence>
<dbReference type="SMART" id="SM01231">
    <property type="entry name" value="H-kinase_dim"/>
    <property type="match status" value="1"/>
</dbReference>
<evidence type="ECO:0000256" key="1">
    <source>
        <dbReference type="ARBA" id="ARBA00000085"/>
    </source>
</evidence>
<evidence type="ECO:0000256" key="6">
    <source>
        <dbReference type="ARBA" id="ARBA00022679"/>
    </source>
</evidence>
<dbReference type="InterPro" id="IPR036061">
    <property type="entry name" value="CheW-like_dom_sf"/>
</dbReference>
<evidence type="ECO:0000313" key="17">
    <source>
        <dbReference type="EMBL" id="SEM75726.1"/>
    </source>
</evidence>
<evidence type="ECO:0000256" key="7">
    <source>
        <dbReference type="ARBA" id="ARBA00022741"/>
    </source>
</evidence>
<dbReference type="InterPro" id="IPR051315">
    <property type="entry name" value="Bact_Chemotaxis_CheA"/>
</dbReference>
<dbReference type="OrthoDB" id="9803176at2"/>
<keyword evidence="9" id="KW-0067">ATP-binding</keyword>
<dbReference type="InterPro" id="IPR004105">
    <property type="entry name" value="CheA-like_dim"/>
</dbReference>
<evidence type="ECO:0000256" key="11">
    <source>
        <dbReference type="ARBA" id="ARBA00035100"/>
    </source>
</evidence>
<dbReference type="InterPro" id="IPR002545">
    <property type="entry name" value="CheW-lke_dom"/>
</dbReference>
<dbReference type="Gene3D" id="1.20.120.160">
    <property type="entry name" value="HPT domain"/>
    <property type="match status" value="1"/>
</dbReference>
<dbReference type="Pfam" id="PF01627">
    <property type="entry name" value="Hpt"/>
    <property type="match status" value="1"/>
</dbReference>
<evidence type="ECO:0000256" key="4">
    <source>
        <dbReference type="ARBA" id="ARBA00022500"/>
    </source>
</evidence>
<dbReference type="PROSITE" id="PS50109">
    <property type="entry name" value="HIS_KIN"/>
    <property type="match status" value="1"/>
</dbReference>
<dbReference type="SUPFAM" id="SSF50341">
    <property type="entry name" value="CheW-like"/>
    <property type="match status" value="1"/>
</dbReference>
<dbReference type="EC" id="2.7.13.3" evidence="2"/>
<keyword evidence="10" id="KW-0902">Two-component regulatory system</keyword>
<dbReference type="SMART" id="SM00387">
    <property type="entry name" value="HATPase_c"/>
    <property type="match status" value="1"/>
</dbReference>
<feature type="region of interest" description="Disordered" evidence="13">
    <location>
        <begin position="131"/>
        <end position="150"/>
    </location>
</feature>
<dbReference type="GO" id="GO:0005524">
    <property type="term" value="F:ATP binding"/>
    <property type="evidence" value="ECO:0007669"/>
    <property type="project" value="UniProtKB-KW"/>
</dbReference>
<dbReference type="Gene3D" id="1.10.287.560">
    <property type="entry name" value="Histidine kinase CheA-like, homodimeric domain"/>
    <property type="match status" value="1"/>
</dbReference>
<dbReference type="GO" id="GO:0006935">
    <property type="term" value="P:chemotaxis"/>
    <property type="evidence" value="ECO:0007669"/>
    <property type="project" value="UniProtKB-KW"/>
</dbReference>
<dbReference type="CDD" id="cd16916">
    <property type="entry name" value="HATPase_CheA-like"/>
    <property type="match status" value="1"/>
</dbReference>
<evidence type="ECO:0000256" key="12">
    <source>
        <dbReference type="PROSITE-ProRule" id="PRU00110"/>
    </source>
</evidence>
<feature type="domain" description="Histidine kinase" evidence="14">
    <location>
        <begin position="333"/>
        <end position="574"/>
    </location>
</feature>
<feature type="domain" description="CheW-like" evidence="15">
    <location>
        <begin position="576"/>
        <end position="712"/>
    </location>
</feature>
<accession>A0A1H8AZ03</accession>
<dbReference type="SMART" id="SM00260">
    <property type="entry name" value="CheW"/>
    <property type="match status" value="1"/>
</dbReference>
<protein>
    <recommendedName>
        <fullName evidence="3">Chemotaxis protein CheA</fullName>
        <ecNumber evidence="2">2.7.13.3</ecNumber>
    </recommendedName>
</protein>
<dbReference type="InterPro" id="IPR036641">
    <property type="entry name" value="HPT_dom_sf"/>
</dbReference>
<dbReference type="SUPFAM" id="SSF55874">
    <property type="entry name" value="ATPase domain of HSP90 chaperone/DNA topoisomerase II/histidine kinase"/>
    <property type="match status" value="1"/>
</dbReference>
<dbReference type="Pfam" id="PF02518">
    <property type="entry name" value="HATPase_c"/>
    <property type="match status" value="1"/>
</dbReference>
<dbReference type="InterPro" id="IPR008207">
    <property type="entry name" value="Sig_transdc_His_kin_Hpt_dom"/>
</dbReference>
<dbReference type="PANTHER" id="PTHR43395:SF10">
    <property type="entry name" value="CHEMOTAXIS PROTEIN CHEA"/>
    <property type="match status" value="1"/>
</dbReference>
<keyword evidence="4" id="KW-0145">Chemotaxis</keyword>
<dbReference type="SUPFAM" id="SSF47226">
    <property type="entry name" value="Histidine-containing phosphotransfer domain, HPT domain"/>
    <property type="match status" value="1"/>
</dbReference>
<sequence>MASLSELRQVFFQECEDQLEELTDGLAEIEDLGSGDSPDPETINRMFRAVHSIKGGAASFSLDAITRFAHAFETVLDELRDGRITVTRNLVNVFYRAADFLADLVASGAEDAPVSTTDLQTHIDEVMTLSATPPAPDVTTPQAGETEPDCSSEFVPIALDFGIGADGAPNIAPDDYVIIFSPEAGLYANGHEPVQLFRELETLGTLSVTATVDEALAWDDPMPAITWRLALRTDQSETAINEIFEFAKGFARIDIERADPGVPPSATGSAPDIRDSKAGAPGKGEEASPPTSDDPSLTEGAEPAVPAGGSALADPQKTRGPKASKATVRVDLDVVDELINMVGELVITQSVMTQSLTDAGGAEGREMAATLEDFKTLTRKIQEGIMAIRAQSVKPLFQRMGRIVRETAQIAEKDVRFVVEGEETEVDRTVIERLVDPLTHILRNSIDHGLEPGTARRDAGKDPTGTVTLSAAHRSGRVVIEVRDDGGGVDREKVLSSAMRKGLVPENANLTDAEIDRLLFTPGFSTASAVTNLSGRGVGMDVVNSEIRRLGGRVSIHSTRDRGTTISISLPLTLAVLDGMVVDVAGETMVVPISAIVETIRPRPEQLHSIGPRTRMVAVRESMVPVIDIADIFGFNAQRSAASDAVLLLVEDDRGDQYALTVDRIRDQRQLVIKSLEANYGTIPFVAAATILGDGQIALIVDLDEITHQGAAARSATPSNARVPA</sequence>